<sequence length="180" mass="17603">PAVLLVTLVGAAGCTDGREPSADPAASSASAPSASPSTSTGPTGVEATETGATPSASPSESASPSATSTEEVAVGEVVEGFPLDVVPLLPDAEVALSNVVRDEGGRSVALAGRTSRSPQEVVDFYTQALTAQGFTATTPPAVDGAVVTTYTRGPAAADLLTLSVTSSAGLQDFSIGGRLA</sequence>
<dbReference type="RefSeq" id="WP_171203981.1">
    <property type="nucleotide sequence ID" value="NZ_JABEMA010000287.1"/>
</dbReference>
<evidence type="ECO:0000256" key="1">
    <source>
        <dbReference type="SAM" id="MobiDB-lite"/>
    </source>
</evidence>
<feature type="region of interest" description="Disordered" evidence="1">
    <location>
        <begin position="10"/>
        <end position="71"/>
    </location>
</feature>
<dbReference type="AlphaFoldDB" id="A0A849C3K6"/>
<proteinExistence type="predicted"/>
<evidence type="ECO:0000313" key="2">
    <source>
        <dbReference type="EMBL" id="NNH24218.1"/>
    </source>
</evidence>
<feature type="compositionally biased region" description="Low complexity" evidence="1">
    <location>
        <begin position="22"/>
        <end position="43"/>
    </location>
</feature>
<organism evidence="2 3">
    <name type="scientific">Pseudokineococcus marinus</name>
    <dbReference type="NCBI Taxonomy" id="351215"/>
    <lineage>
        <taxon>Bacteria</taxon>
        <taxon>Bacillati</taxon>
        <taxon>Actinomycetota</taxon>
        <taxon>Actinomycetes</taxon>
        <taxon>Kineosporiales</taxon>
        <taxon>Kineosporiaceae</taxon>
        <taxon>Pseudokineococcus</taxon>
    </lineage>
</organism>
<evidence type="ECO:0000313" key="3">
    <source>
        <dbReference type="Proteomes" id="UP000555552"/>
    </source>
</evidence>
<comment type="caution">
    <text evidence="2">The sequence shown here is derived from an EMBL/GenBank/DDBJ whole genome shotgun (WGS) entry which is preliminary data.</text>
</comment>
<dbReference type="Proteomes" id="UP000555552">
    <property type="component" value="Unassembled WGS sequence"/>
</dbReference>
<name>A0A849C3K6_9ACTN</name>
<dbReference type="EMBL" id="JABEMA010000287">
    <property type="protein sequence ID" value="NNH24218.1"/>
    <property type="molecule type" value="Genomic_DNA"/>
</dbReference>
<reference evidence="2 3" key="1">
    <citation type="submission" date="2020-05" db="EMBL/GenBank/DDBJ databases">
        <title>MicrobeNet Type strains.</title>
        <authorList>
            <person name="Nicholson A.C."/>
        </authorList>
    </citation>
    <scope>NUCLEOTIDE SEQUENCE [LARGE SCALE GENOMIC DNA]</scope>
    <source>
        <strain evidence="2 3">JCM 14547</strain>
    </source>
</reference>
<feature type="non-terminal residue" evidence="2">
    <location>
        <position position="1"/>
    </location>
</feature>
<protein>
    <submittedName>
        <fullName evidence="2">Uncharacterized protein</fullName>
    </submittedName>
</protein>
<gene>
    <name evidence="2" type="ORF">HLB09_14170</name>
</gene>
<accession>A0A849C3K6</accession>
<keyword evidence="3" id="KW-1185">Reference proteome</keyword>
<feature type="compositionally biased region" description="Low complexity" evidence="1">
    <location>
        <begin position="52"/>
        <end position="71"/>
    </location>
</feature>